<name>A0A0H2RKR2_9AGAM</name>
<gene>
    <name evidence="1" type="ORF">SCHPADRAFT_415774</name>
</gene>
<dbReference type="InParanoid" id="A0A0H2RKR2"/>
<keyword evidence="2" id="KW-1185">Reference proteome</keyword>
<protein>
    <submittedName>
        <fullName evidence="1">Uncharacterized protein</fullName>
    </submittedName>
</protein>
<dbReference type="EMBL" id="KQ085977">
    <property type="protein sequence ID" value="KLO12439.1"/>
    <property type="molecule type" value="Genomic_DNA"/>
</dbReference>
<reference evidence="1 2" key="1">
    <citation type="submission" date="2015-04" db="EMBL/GenBank/DDBJ databases">
        <title>Complete genome sequence of Schizopora paradoxa KUC8140, a cosmopolitan wood degrader in East Asia.</title>
        <authorList>
            <consortium name="DOE Joint Genome Institute"/>
            <person name="Min B."/>
            <person name="Park H."/>
            <person name="Jang Y."/>
            <person name="Kim J.-J."/>
            <person name="Kim K.H."/>
            <person name="Pangilinan J."/>
            <person name="Lipzen A."/>
            <person name="Riley R."/>
            <person name="Grigoriev I.V."/>
            <person name="Spatafora J.W."/>
            <person name="Choi I.-G."/>
        </authorList>
    </citation>
    <scope>NUCLEOTIDE SEQUENCE [LARGE SCALE GENOMIC DNA]</scope>
    <source>
        <strain evidence="1 2">KUC8140</strain>
    </source>
</reference>
<dbReference type="Proteomes" id="UP000053477">
    <property type="component" value="Unassembled WGS sequence"/>
</dbReference>
<accession>A0A0H2RKR2</accession>
<dbReference type="AlphaFoldDB" id="A0A0H2RKR2"/>
<sequence length="85" mass="10190">MVDALKIYIGFINAYWLGLQRAIWFPFPFFRWRSVGVHIHLRGDWGVGSVRIRRSLHLTWDLHRISQRRIYDGVANEFIEFSSLQ</sequence>
<evidence type="ECO:0000313" key="1">
    <source>
        <dbReference type="EMBL" id="KLO12439.1"/>
    </source>
</evidence>
<evidence type="ECO:0000313" key="2">
    <source>
        <dbReference type="Proteomes" id="UP000053477"/>
    </source>
</evidence>
<proteinExistence type="predicted"/>
<organism evidence="1 2">
    <name type="scientific">Schizopora paradoxa</name>
    <dbReference type="NCBI Taxonomy" id="27342"/>
    <lineage>
        <taxon>Eukaryota</taxon>
        <taxon>Fungi</taxon>
        <taxon>Dikarya</taxon>
        <taxon>Basidiomycota</taxon>
        <taxon>Agaricomycotina</taxon>
        <taxon>Agaricomycetes</taxon>
        <taxon>Hymenochaetales</taxon>
        <taxon>Schizoporaceae</taxon>
        <taxon>Schizopora</taxon>
    </lineage>
</organism>